<accession>A0AAD5AIU2</accession>
<evidence type="ECO:0000313" key="1">
    <source>
        <dbReference type="EMBL" id="KAI5616539.1"/>
    </source>
</evidence>
<keyword evidence="2" id="KW-1185">Reference proteome</keyword>
<name>A0AAD5AIU2_SILAS</name>
<dbReference type="AlphaFoldDB" id="A0AAD5AIU2"/>
<protein>
    <submittedName>
        <fullName evidence="1">Uncharacterized protein</fullName>
    </submittedName>
</protein>
<evidence type="ECO:0000313" key="2">
    <source>
        <dbReference type="Proteomes" id="UP001205998"/>
    </source>
</evidence>
<reference evidence="1" key="1">
    <citation type="submission" date="2018-07" db="EMBL/GenBank/DDBJ databases">
        <title>Comparative genomics of catfishes provides insights into carnivory and benthic adaptation.</title>
        <authorList>
            <person name="Zhang Y."/>
            <person name="Wang D."/>
            <person name="Peng Z."/>
            <person name="Zheng S."/>
            <person name="Shao F."/>
            <person name="Tao W."/>
        </authorList>
    </citation>
    <scope>NUCLEOTIDE SEQUENCE</scope>
    <source>
        <strain evidence="1">Chongqing</strain>
    </source>
</reference>
<proteinExistence type="predicted"/>
<gene>
    <name evidence="1" type="ORF">C0J50_23963</name>
</gene>
<organism evidence="1 2">
    <name type="scientific">Silurus asotus</name>
    <name type="common">Amur catfish</name>
    <name type="synonym">Parasilurus asotus</name>
    <dbReference type="NCBI Taxonomy" id="30991"/>
    <lineage>
        <taxon>Eukaryota</taxon>
        <taxon>Metazoa</taxon>
        <taxon>Chordata</taxon>
        <taxon>Craniata</taxon>
        <taxon>Vertebrata</taxon>
        <taxon>Euteleostomi</taxon>
        <taxon>Actinopterygii</taxon>
        <taxon>Neopterygii</taxon>
        <taxon>Teleostei</taxon>
        <taxon>Ostariophysi</taxon>
        <taxon>Siluriformes</taxon>
        <taxon>Siluridae</taxon>
        <taxon>Silurus</taxon>
    </lineage>
</organism>
<comment type="caution">
    <text evidence="1">The sequence shown here is derived from an EMBL/GenBank/DDBJ whole genome shotgun (WGS) entry which is preliminary data.</text>
</comment>
<sequence length="130" mass="14716">MEKWSFPQNQAMSSYFIPAEGKVMQPDRNFSYDEHHAQTWVSYLYCGEQKRPGVAQPKAPAHLRFIGLPAFIRGASAAFRHCQLETAIFLQEDNTVQMKQPMAGVPALSVLIPSLKLQFSIQDFDTVVKI</sequence>
<dbReference type="EMBL" id="MU551724">
    <property type="protein sequence ID" value="KAI5616539.1"/>
    <property type="molecule type" value="Genomic_DNA"/>
</dbReference>
<dbReference type="Proteomes" id="UP001205998">
    <property type="component" value="Unassembled WGS sequence"/>
</dbReference>